<evidence type="ECO:0000259" key="1">
    <source>
        <dbReference type="Pfam" id="PF01636"/>
    </source>
</evidence>
<name>A0ABN0D5K5_9LACO</name>
<comment type="caution">
    <text evidence="2">The sequence shown here is derived from an EMBL/GenBank/DDBJ whole genome shotgun (WGS) entry which is preliminary data.</text>
</comment>
<dbReference type="RefSeq" id="WP_003711984.1">
    <property type="nucleotide sequence ID" value="NZ_AFTL01000012.1"/>
</dbReference>
<dbReference type="Proteomes" id="UP000006035">
    <property type="component" value="Unassembled WGS sequence"/>
</dbReference>
<dbReference type="Gene3D" id="3.90.1200.10">
    <property type="match status" value="1"/>
</dbReference>
<dbReference type="InterPro" id="IPR002575">
    <property type="entry name" value="Aminoglycoside_PTrfase"/>
</dbReference>
<feature type="domain" description="Aminoglycoside phosphotransferase" evidence="1">
    <location>
        <begin position="33"/>
        <end position="276"/>
    </location>
</feature>
<accession>A0ABN0D5K5</accession>
<dbReference type="SUPFAM" id="SSF56112">
    <property type="entry name" value="Protein kinase-like (PK-like)"/>
    <property type="match status" value="1"/>
</dbReference>
<dbReference type="EMBL" id="AFTL01000012">
    <property type="protein sequence ID" value="EGS37348.1"/>
    <property type="molecule type" value="Genomic_DNA"/>
</dbReference>
<dbReference type="Gene3D" id="3.30.200.20">
    <property type="entry name" value="Phosphorylase Kinase, domain 1"/>
    <property type="match status" value="1"/>
</dbReference>
<evidence type="ECO:0000313" key="2">
    <source>
        <dbReference type="EMBL" id="EGS37348.1"/>
    </source>
</evidence>
<dbReference type="Pfam" id="PF01636">
    <property type="entry name" value="APH"/>
    <property type="match status" value="1"/>
</dbReference>
<protein>
    <submittedName>
        <fullName evidence="2">Phosphotransferase enzyme family</fullName>
    </submittedName>
</protein>
<evidence type="ECO:0000313" key="3">
    <source>
        <dbReference type="Proteomes" id="UP000006035"/>
    </source>
</evidence>
<reference evidence="2 3" key="1">
    <citation type="submission" date="2011-05" db="EMBL/GenBank/DDBJ databases">
        <authorList>
            <person name="Durkin A.S."/>
            <person name="Kim M."/>
            <person name="Radune D."/>
            <person name="Hostetler J."/>
            <person name="Torralba M."/>
            <person name="Gillis M."/>
            <person name="Methe B."/>
            <person name="Sutton G."/>
            <person name="Nelson K.E."/>
        </authorList>
    </citation>
    <scope>NUCLEOTIDE SEQUENCE [LARGE SCALE GENOMIC DNA]</scope>
    <source>
        <strain evidence="2 3">F0423</strain>
    </source>
</reference>
<organism evidence="2 3">
    <name type="scientific">Limosilactobacillus oris F0423</name>
    <dbReference type="NCBI Taxonomy" id="944562"/>
    <lineage>
        <taxon>Bacteria</taxon>
        <taxon>Bacillati</taxon>
        <taxon>Bacillota</taxon>
        <taxon>Bacilli</taxon>
        <taxon>Lactobacillales</taxon>
        <taxon>Lactobacillaceae</taxon>
        <taxon>Limosilactobacillus</taxon>
    </lineage>
</organism>
<proteinExistence type="predicted"/>
<sequence length="341" mass="39447">MTVEEQTQLIGKIKSYLTIQGLVERLQLTVPLTVRFLAQGEYNQNFLIGAGERQYVFRLNYGSQINAANQIRYEYNALKWLERSGCTPRVCYVDDQKNYFDQGLLIMEFLPGRPLDYRTDMQTAAQIFGQIHQLPVDAAADQALIAEKDNILRARVAECEHLLAPVWGSKFVPAHAQHVLERALQACQDNVNQEDFFRDQQLWRLNNTEVNSHNFIIGKQGWLIDWEKPVISHPVQDISQFLASTTTLWRNDIRLTQATKRAFLDRYLSLTGFDRADFLTALRIYHPYLMLRALSWSAMALNEYASGEKTLQNQEIYAKVQQYMQADFIDAAIKEQVLDEE</sequence>
<dbReference type="InterPro" id="IPR011009">
    <property type="entry name" value="Kinase-like_dom_sf"/>
</dbReference>
<gene>
    <name evidence="2" type="ORF">HMPREF9102_1392</name>
</gene>
<keyword evidence="3" id="KW-1185">Reference proteome</keyword>